<name>W6MV94_9ASCO</name>
<protein>
    <submittedName>
        <fullName evidence="1">Uncharacterized protein</fullName>
    </submittedName>
</protein>
<reference evidence="1" key="1">
    <citation type="submission" date="2013-12" db="EMBL/GenBank/DDBJ databases">
        <authorList>
            <person name="Genoscope - CEA"/>
        </authorList>
    </citation>
    <scope>NUCLEOTIDE SEQUENCE</scope>
    <source>
        <strain evidence="1">CBS 1993</strain>
    </source>
</reference>
<dbReference type="AlphaFoldDB" id="W6MV94"/>
<evidence type="ECO:0000313" key="2">
    <source>
        <dbReference type="Proteomes" id="UP000019384"/>
    </source>
</evidence>
<dbReference type="HOGENOM" id="CLU_3410691_0_0_1"/>
<dbReference type="RefSeq" id="XP_022458158.1">
    <property type="nucleotide sequence ID" value="XM_022604370.1"/>
</dbReference>
<dbReference type="Proteomes" id="UP000019384">
    <property type="component" value="Unassembled WGS sequence"/>
</dbReference>
<dbReference type="EMBL" id="HG793126">
    <property type="protein sequence ID" value="CDK26150.1"/>
    <property type="molecule type" value="Genomic_DNA"/>
</dbReference>
<sequence>MTSPRKRPADKDVAEVCLLSLFDSTAREI</sequence>
<accession>W6MV94</accession>
<dbReference type="GeneID" id="34519546"/>
<organism evidence="1 2">
    <name type="scientific">Kuraishia capsulata CBS 1993</name>
    <dbReference type="NCBI Taxonomy" id="1382522"/>
    <lineage>
        <taxon>Eukaryota</taxon>
        <taxon>Fungi</taxon>
        <taxon>Dikarya</taxon>
        <taxon>Ascomycota</taxon>
        <taxon>Saccharomycotina</taxon>
        <taxon>Pichiomycetes</taxon>
        <taxon>Pichiales</taxon>
        <taxon>Pichiaceae</taxon>
        <taxon>Kuraishia</taxon>
    </lineage>
</organism>
<keyword evidence="2" id="KW-1185">Reference proteome</keyword>
<proteinExistence type="predicted"/>
<gene>
    <name evidence="1" type="ORF">KUCA_T00002121001</name>
</gene>
<evidence type="ECO:0000313" key="1">
    <source>
        <dbReference type="EMBL" id="CDK26150.1"/>
    </source>
</evidence>
<reference evidence="1" key="2">
    <citation type="submission" date="2014-02" db="EMBL/GenBank/DDBJ databases">
        <title>Complete DNA sequence of /Kuraishia capsulata/ illustrates novel genomic features among budding yeasts (/Saccharomycotina/).</title>
        <authorList>
            <person name="Morales L."/>
            <person name="Noel B."/>
            <person name="Porcel B."/>
            <person name="Marcet-Houben M."/>
            <person name="Hullo M-F."/>
            <person name="Sacerdot C."/>
            <person name="Tekaia F."/>
            <person name="Leh-Louis V."/>
            <person name="Despons L."/>
            <person name="Khanna V."/>
            <person name="Aury J-M."/>
            <person name="Barbe V."/>
            <person name="Couloux A."/>
            <person name="Labadie K."/>
            <person name="Pelletier E."/>
            <person name="Souciet J-L."/>
            <person name="Boekhout T."/>
            <person name="Gabaldon T."/>
            <person name="Wincker P."/>
            <person name="Dujon B."/>
        </authorList>
    </citation>
    <scope>NUCLEOTIDE SEQUENCE</scope>
    <source>
        <strain evidence="1">CBS 1993</strain>
    </source>
</reference>